<feature type="domain" description="DNA replication complex GINS protein SLD5 C-terminal" evidence="8">
    <location>
        <begin position="202"/>
        <end position="259"/>
    </location>
</feature>
<accession>A0AAV7X868</accession>
<evidence type="ECO:0000256" key="2">
    <source>
        <dbReference type="ARBA" id="ARBA00008187"/>
    </source>
</evidence>
<comment type="similarity">
    <text evidence="2 6">Belongs to the GINS4/SLD5 family.</text>
</comment>
<dbReference type="GO" id="GO:0000727">
    <property type="term" value="P:double-strand break repair via break-induced replication"/>
    <property type="evidence" value="ECO:0007669"/>
    <property type="project" value="TreeGrafter"/>
</dbReference>
<dbReference type="GO" id="GO:0006261">
    <property type="term" value="P:DNA-templated DNA replication"/>
    <property type="evidence" value="ECO:0007669"/>
    <property type="project" value="InterPro"/>
</dbReference>
<evidence type="ECO:0000256" key="4">
    <source>
        <dbReference type="ARBA" id="ARBA00022705"/>
    </source>
</evidence>
<dbReference type="Pfam" id="PF16922">
    <property type="entry name" value="SLD5_C"/>
    <property type="match status" value="1"/>
</dbReference>
<evidence type="ECO:0000313" key="9">
    <source>
        <dbReference type="EMBL" id="KAJ1520907.1"/>
    </source>
</evidence>
<dbReference type="PIRSF" id="PIRSF007764">
    <property type="entry name" value="Sld5"/>
    <property type="match status" value="1"/>
</dbReference>
<name>A0AAV7X868_9NEOP</name>
<keyword evidence="5 6" id="KW-0539">Nucleus</keyword>
<evidence type="ECO:0000256" key="3">
    <source>
        <dbReference type="ARBA" id="ARBA00014804"/>
    </source>
</evidence>
<protein>
    <recommendedName>
        <fullName evidence="3 6">DNA replication complex GINS protein SLD5</fullName>
    </recommendedName>
</protein>
<dbReference type="SUPFAM" id="SSF160059">
    <property type="entry name" value="PriA/YqbF domain"/>
    <property type="match status" value="1"/>
</dbReference>
<keyword evidence="10" id="KW-1185">Reference proteome</keyword>
<evidence type="ECO:0000256" key="5">
    <source>
        <dbReference type="ARBA" id="ARBA00023242"/>
    </source>
</evidence>
<dbReference type="Gene3D" id="1.20.58.1030">
    <property type="match status" value="1"/>
</dbReference>
<dbReference type="InterPro" id="IPR038749">
    <property type="entry name" value="Sld5_GINS_A"/>
</dbReference>
<organism evidence="9 10">
    <name type="scientific">Megalurothrips usitatus</name>
    <name type="common">bean blossom thrips</name>
    <dbReference type="NCBI Taxonomy" id="439358"/>
    <lineage>
        <taxon>Eukaryota</taxon>
        <taxon>Metazoa</taxon>
        <taxon>Ecdysozoa</taxon>
        <taxon>Arthropoda</taxon>
        <taxon>Hexapoda</taxon>
        <taxon>Insecta</taxon>
        <taxon>Pterygota</taxon>
        <taxon>Neoptera</taxon>
        <taxon>Paraneoptera</taxon>
        <taxon>Thysanoptera</taxon>
        <taxon>Terebrantia</taxon>
        <taxon>Thripoidea</taxon>
        <taxon>Thripidae</taxon>
        <taxon>Megalurothrips</taxon>
    </lineage>
</organism>
<dbReference type="InterPro" id="IPR021151">
    <property type="entry name" value="GINS_A"/>
</dbReference>
<comment type="caution">
    <text evidence="9">The sequence shown here is derived from an EMBL/GenBank/DDBJ whole genome shotgun (WGS) entry which is preliminary data.</text>
</comment>
<dbReference type="GO" id="GO:0000811">
    <property type="term" value="C:GINS complex"/>
    <property type="evidence" value="ECO:0007669"/>
    <property type="project" value="UniProtKB-UniRule"/>
</dbReference>
<dbReference type="EMBL" id="JAPTSV010000014">
    <property type="protein sequence ID" value="KAJ1520907.1"/>
    <property type="molecule type" value="Genomic_DNA"/>
</dbReference>
<dbReference type="CDD" id="cd21692">
    <property type="entry name" value="GINS_B_Sld5"/>
    <property type="match status" value="1"/>
</dbReference>
<dbReference type="InterPro" id="IPR031633">
    <property type="entry name" value="SLD5_C"/>
</dbReference>
<evidence type="ECO:0000256" key="1">
    <source>
        <dbReference type="ARBA" id="ARBA00004123"/>
    </source>
</evidence>
<comment type="subcellular location">
    <subcellularLocation>
        <location evidence="1 6">Nucleus</location>
    </subcellularLocation>
</comment>
<dbReference type="Gene3D" id="3.40.5.60">
    <property type="match status" value="1"/>
</dbReference>
<gene>
    <name evidence="9" type="ORF">ONE63_003987</name>
</gene>
<dbReference type="FunFam" id="3.40.5.60:FF:000001">
    <property type="entry name" value="DNA replication complex GINS protein SLD5"/>
    <property type="match status" value="1"/>
</dbReference>
<dbReference type="InterPro" id="IPR008591">
    <property type="entry name" value="GINS_Sld5"/>
</dbReference>
<dbReference type="SUPFAM" id="SSF158573">
    <property type="entry name" value="GINS helical bundle-like"/>
    <property type="match status" value="1"/>
</dbReference>
<comment type="function">
    <text evidence="6">The GINS complex plays an essential role in the initiation of DNA replication.</text>
</comment>
<dbReference type="AlphaFoldDB" id="A0AAV7X868"/>
<dbReference type="CDD" id="cd11711">
    <property type="entry name" value="GINS_A_Sld5"/>
    <property type="match status" value="1"/>
</dbReference>
<evidence type="ECO:0000313" key="10">
    <source>
        <dbReference type="Proteomes" id="UP001075354"/>
    </source>
</evidence>
<evidence type="ECO:0000259" key="7">
    <source>
        <dbReference type="Pfam" id="PF05916"/>
    </source>
</evidence>
<dbReference type="InterPro" id="IPR036224">
    <property type="entry name" value="GINS_bundle-like_dom_sf"/>
</dbReference>
<dbReference type="PANTHER" id="PTHR21206">
    <property type="entry name" value="SLD5 PROTEIN"/>
    <property type="match status" value="1"/>
</dbReference>
<reference evidence="9" key="1">
    <citation type="submission" date="2022-12" db="EMBL/GenBank/DDBJ databases">
        <title>Chromosome-level genome assembly of the bean flower thrips Megalurothrips usitatus.</title>
        <authorList>
            <person name="Ma L."/>
            <person name="Liu Q."/>
            <person name="Li H."/>
            <person name="Cai W."/>
        </authorList>
    </citation>
    <scope>NUCLEOTIDE SEQUENCE</scope>
    <source>
        <strain evidence="9">Cailab_2022a</strain>
    </source>
</reference>
<evidence type="ECO:0000259" key="8">
    <source>
        <dbReference type="Pfam" id="PF16922"/>
    </source>
</evidence>
<keyword evidence="4 6" id="KW-0235">DNA replication</keyword>
<dbReference type="PANTHER" id="PTHR21206:SF0">
    <property type="entry name" value="DNA REPLICATION COMPLEX GINS PROTEIN SLD5"/>
    <property type="match status" value="1"/>
</dbReference>
<dbReference type="Proteomes" id="UP001075354">
    <property type="component" value="Chromosome 14"/>
</dbReference>
<sequence length="259" mass="30450">MKEFRPPNFPLTCRESIDVNFNVLKNRRPLSQTSCYNPDLDTMEDTFDDEDFLSDQEDISVQKVLQTLEEAWLNEKFSPELLPSQEDYVHCMMDQIQQMEDNLNKLKKTDFRGEVHHMELARIRYIITSYLRTRLDKIELATAHILEQEALRGPENSYLSEGELKFAKEFLALQESHSKQLVLRHMPSPFQEFMPTQQTLVPNLRSHVFLRAKKDVQSVVIEGDRDNRDEEVDLDENSQHIMQYQPIATYLKDGSLQLI</sequence>
<evidence type="ECO:0000256" key="6">
    <source>
        <dbReference type="PIRNR" id="PIRNR007764"/>
    </source>
</evidence>
<proteinExistence type="inferred from homology"/>
<feature type="domain" description="GINS subunit" evidence="7">
    <location>
        <begin position="114"/>
        <end position="180"/>
    </location>
</feature>
<dbReference type="Pfam" id="PF05916">
    <property type="entry name" value="Sld5"/>
    <property type="match status" value="1"/>
</dbReference>